<dbReference type="AlphaFoldDB" id="A0A4V6A1R9"/>
<evidence type="ECO:0000256" key="3">
    <source>
        <dbReference type="SAM" id="SignalP"/>
    </source>
</evidence>
<evidence type="ECO:0000313" key="4">
    <source>
        <dbReference type="EMBL" id="TKR76315.1"/>
    </source>
</evidence>
<feature type="signal peptide" evidence="3">
    <location>
        <begin position="1"/>
        <end position="16"/>
    </location>
</feature>
<organism evidence="4 5">
    <name type="scientific">Steinernema carpocapsae</name>
    <name type="common">Entomopathogenic nematode</name>
    <dbReference type="NCBI Taxonomy" id="34508"/>
    <lineage>
        <taxon>Eukaryota</taxon>
        <taxon>Metazoa</taxon>
        <taxon>Ecdysozoa</taxon>
        <taxon>Nematoda</taxon>
        <taxon>Chromadorea</taxon>
        <taxon>Rhabditida</taxon>
        <taxon>Tylenchina</taxon>
        <taxon>Panagrolaimomorpha</taxon>
        <taxon>Strongyloidoidea</taxon>
        <taxon>Steinernematidae</taxon>
        <taxon>Steinernema</taxon>
    </lineage>
</organism>
<keyword evidence="2" id="KW-0812">Transmembrane</keyword>
<feature type="transmembrane region" description="Helical" evidence="2">
    <location>
        <begin position="324"/>
        <end position="347"/>
    </location>
</feature>
<name>A0A4V6A1R9_STECR</name>
<gene>
    <name evidence="4" type="ORF">L596_017471</name>
</gene>
<evidence type="ECO:0000256" key="2">
    <source>
        <dbReference type="SAM" id="Phobius"/>
    </source>
</evidence>
<keyword evidence="3" id="KW-0732">Signal</keyword>
<feature type="compositionally biased region" description="Basic and acidic residues" evidence="1">
    <location>
        <begin position="398"/>
        <end position="409"/>
    </location>
</feature>
<keyword evidence="2" id="KW-1133">Transmembrane helix</keyword>
<keyword evidence="5" id="KW-1185">Reference proteome</keyword>
<accession>A0A4V6A1R9</accession>
<protein>
    <submittedName>
        <fullName evidence="4">Uncharacterized protein</fullName>
    </submittedName>
</protein>
<feature type="region of interest" description="Disordered" evidence="1">
    <location>
        <begin position="372"/>
        <end position="409"/>
    </location>
</feature>
<feature type="chain" id="PRO_5020236885" evidence="3">
    <location>
        <begin position="17"/>
        <end position="409"/>
    </location>
</feature>
<sequence>MLIILIFVFSALGIFGDDPNPECVDVVKRGYQVAAFFGGFPMKAEFKGVPIDLLTLYNQRVEANNGTFNNQSSRLLLGYSDEVIVLPYFVGEIVTVRDKFLFVPRENGLVQLSSWIQSDRDLDMSSEETSADFGELDPTTITLFQDTIFAGDKMYDIIKKDFVQARTHASAMQNNPGNHFDLTDETSIAGGNGSKTLVGVIDRKRIYRQKCKRKAITFNWNCSEGECKRATVNGDNYCFYVESCRVAFGPEQLFQDILMIPEAPIQKPVLRLVATKNPVVSSTKKSTAPPIFAAEVQEEENSHDYLPYYHHEFPYWKHPLFKGFATFILVQILIYGITRLYLSYLIIRRYKKKIKALQLSAIKDNEDYFAGEPEKAVKPETTRKKQSKKPREPQANPKDTKGGVEAPRV</sequence>
<comment type="caution">
    <text evidence="4">The sequence shown here is derived from an EMBL/GenBank/DDBJ whole genome shotgun (WGS) entry which is preliminary data.</text>
</comment>
<reference evidence="4 5" key="1">
    <citation type="journal article" date="2015" name="Genome Biol.">
        <title>Comparative genomics of Steinernema reveals deeply conserved gene regulatory networks.</title>
        <authorList>
            <person name="Dillman A.R."/>
            <person name="Macchietto M."/>
            <person name="Porter C.F."/>
            <person name="Rogers A."/>
            <person name="Williams B."/>
            <person name="Antoshechkin I."/>
            <person name="Lee M.M."/>
            <person name="Goodwin Z."/>
            <person name="Lu X."/>
            <person name="Lewis E.E."/>
            <person name="Goodrich-Blair H."/>
            <person name="Stock S.P."/>
            <person name="Adams B.J."/>
            <person name="Sternberg P.W."/>
            <person name="Mortazavi A."/>
        </authorList>
    </citation>
    <scope>NUCLEOTIDE SEQUENCE [LARGE SCALE GENOMIC DNA]</scope>
    <source>
        <strain evidence="4 5">ALL</strain>
    </source>
</reference>
<feature type="compositionally biased region" description="Basic and acidic residues" evidence="1">
    <location>
        <begin position="372"/>
        <end position="383"/>
    </location>
</feature>
<keyword evidence="2" id="KW-0472">Membrane</keyword>
<dbReference type="Proteomes" id="UP000298663">
    <property type="component" value="Unassembled WGS sequence"/>
</dbReference>
<dbReference type="EMBL" id="AZBU02000005">
    <property type="protein sequence ID" value="TKR76315.1"/>
    <property type="molecule type" value="Genomic_DNA"/>
</dbReference>
<reference evidence="4 5" key="2">
    <citation type="journal article" date="2019" name="G3 (Bethesda)">
        <title>Hybrid Assembly of the Genome of the Entomopathogenic Nematode Steinernema carpocapsae Identifies the X-Chromosome.</title>
        <authorList>
            <person name="Serra L."/>
            <person name="Macchietto M."/>
            <person name="Macias-Munoz A."/>
            <person name="McGill C.J."/>
            <person name="Rodriguez I.M."/>
            <person name="Rodriguez B."/>
            <person name="Murad R."/>
            <person name="Mortazavi A."/>
        </authorList>
    </citation>
    <scope>NUCLEOTIDE SEQUENCE [LARGE SCALE GENOMIC DNA]</scope>
    <source>
        <strain evidence="4 5">ALL</strain>
    </source>
</reference>
<proteinExistence type="predicted"/>
<evidence type="ECO:0000313" key="5">
    <source>
        <dbReference type="Proteomes" id="UP000298663"/>
    </source>
</evidence>
<evidence type="ECO:0000256" key="1">
    <source>
        <dbReference type="SAM" id="MobiDB-lite"/>
    </source>
</evidence>